<dbReference type="FunCoup" id="F6QID5">
    <property type="interactions" value="173"/>
</dbReference>
<name>F6QID5_CIOIN</name>
<dbReference type="PIRSF" id="PIRSF005715">
    <property type="entry name" value="VPS45_Sec1"/>
    <property type="match status" value="1"/>
</dbReference>
<reference evidence="4" key="2">
    <citation type="journal article" date="2008" name="Genome Biol.">
        <title>Improved genome assembly and evidence-based global gene model set for the chordate Ciona intestinalis: new insight into intron and operon populations.</title>
        <authorList>
            <person name="Satou Y."/>
            <person name="Mineta K."/>
            <person name="Ogasawara M."/>
            <person name="Sasakura Y."/>
            <person name="Shoguchi E."/>
            <person name="Ueno K."/>
            <person name="Yamada L."/>
            <person name="Matsumoto J."/>
            <person name="Wasserscheid J."/>
            <person name="Dewar K."/>
            <person name="Wiley G.B."/>
            <person name="Macmil S.L."/>
            <person name="Roe B.A."/>
            <person name="Zeller R.W."/>
            <person name="Hastings K.E."/>
            <person name="Lemaire P."/>
            <person name="Lindquist E."/>
            <person name="Endo T."/>
            <person name="Hotta K."/>
            <person name="Inaba K."/>
        </authorList>
    </citation>
    <scope>NUCLEOTIDE SEQUENCE [LARGE SCALE GENOMIC DNA]</scope>
    <source>
        <strain evidence="4">wild type</strain>
    </source>
</reference>
<dbReference type="STRING" id="7719.ENSCINP00000004907"/>
<dbReference type="Gene3D" id="1.25.40.60">
    <property type="match status" value="1"/>
</dbReference>
<dbReference type="GO" id="GO:0006904">
    <property type="term" value="P:vesicle docking involved in exocytosis"/>
    <property type="evidence" value="ECO:0000318"/>
    <property type="project" value="GO_Central"/>
</dbReference>
<dbReference type="FunFam" id="3.40.50.2060:FF:000001">
    <property type="entry name" value="syntaxin-binding protein 1 isoform X2"/>
    <property type="match status" value="1"/>
</dbReference>
<dbReference type="OMA" id="PFTRPHT"/>
<reference evidence="5" key="1">
    <citation type="journal article" date="2002" name="Science">
        <title>The draft genome of Ciona intestinalis: insights into chordate and vertebrate origins.</title>
        <authorList>
            <person name="Dehal P."/>
            <person name="Satou Y."/>
            <person name="Campbell R.K."/>
            <person name="Chapman J."/>
            <person name="Degnan B."/>
            <person name="De Tomaso A."/>
            <person name="Davidson B."/>
            <person name="Di Gregorio A."/>
            <person name="Gelpke M."/>
            <person name="Goodstein D.M."/>
            <person name="Harafuji N."/>
            <person name="Hastings K.E."/>
            <person name="Ho I."/>
            <person name="Hotta K."/>
            <person name="Huang W."/>
            <person name="Kawashima T."/>
            <person name="Lemaire P."/>
            <person name="Martinez D."/>
            <person name="Meinertzhagen I.A."/>
            <person name="Necula S."/>
            <person name="Nonaka M."/>
            <person name="Putnam N."/>
            <person name="Rash S."/>
            <person name="Saiga H."/>
            <person name="Satake M."/>
            <person name="Terry A."/>
            <person name="Yamada L."/>
            <person name="Wang H.G."/>
            <person name="Awazu S."/>
            <person name="Azumi K."/>
            <person name="Boore J."/>
            <person name="Branno M."/>
            <person name="Chin-Bow S."/>
            <person name="DeSantis R."/>
            <person name="Doyle S."/>
            <person name="Francino P."/>
            <person name="Keys D.N."/>
            <person name="Haga S."/>
            <person name="Hayashi H."/>
            <person name="Hino K."/>
            <person name="Imai K.S."/>
            <person name="Inaba K."/>
            <person name="Kano S."/>
            <person name="Kobayashi K."/>
            <person name="Kobayashi M."/>
            <person name="Lee B.I."/>
            <person name="Makabe K.W."/>
            <person name="Manohar C."/>
            <person name="Matassi G."/>
            <person name="Medina M."/>
            <person name="Mochizuki Y."/>
            <person name="Mount S."/>
            <person name="Morishita T."/>
            <person name="Miura S."/>
            <person name="Nakayama A."/>
            <person name="Nishizaka S."/>
            <person name="Nomoto H."/>
            <person name="Ohta F."/>
            <person name="Oishi K."/>
            <person name="Rigoutsos I."/>
            <person name="Sano M."/>
            <person name="Sasaki A."/>
            <person name="Sasakura Y."/>
            <person name="Shoguchi E."/>
            <person name="Shin-i T."/>
            <person name="Spagnuolo A."/>
            <person name="Stainier D."/>
            <person name="Suzuki M.M."/>
            <person name="Tassy O."/>
            <person name="Takatori N."/>
            <person name="Tokuoka M."/>
            <person name="Yagi K."/>
            <person name="Yoshizaki F."/>
            <person name="Wada S."/>
            <person name="Zhang C."/>
            <person name="Hyatt P.D."/>
            <person name="Larimer F."/>
            <person name="Detter C."/>
            <person name="Doggett N."/>
            <person name="Glavina T."/>
            <person name="Hawkins T."/>
            <person name="Richardson P."/>
            <person name="Lucas S."/>
            <person name="Kohara Y."/>
            <person name="Levine M."/>
            <person name="Satoh N."/>
            <person name="Rokhsar D.S."/>
        </authorList>
    </citation>
    <scope>NUCLEOTIDE SEQUENCE [LARGE SCALE GENOMIC DNA]</scope>
</reference>
<dbReference type="GO" id="GO:0005886">
    <property type="term" value="C:plasma membrane"/>
    <property type="evidence" value="ECO:0000318"/>
    <property type="project" value="GO_Central"/>
</dbReference>
<keyword evidence="2" id="KW-0813">Transport</keyword>
<dbReference type="InterPro" id="IPR043127">
    <property type="entry name" value="Sec-1-like_dom3a"/>
</dbReference>
<dbReference type="GO" id="GO:0030141">
    <property type="term" value="C:secretory granule"/>
    <property type="evidence" value="ECO:0000318"/>
    <property type="project" value="GO_Central"/>
</dbReference>
<proteinExistence type="inferred from homology"/>
<organism evidence="4 5">
    <name type="scientific">Ciona intestinalis</name>
    <name type="common">Transparent sea squirt</name>
    <name type="synonym">Ascidia intestinalis</name>
    <dbReference type="NCBI Taxonomy" id="7719"/>
    <lineage>
        <taxon>Eukaryota</taxon>
        <taxon>Metazoa</taxon>
        <taxon>Chordata</taxon>
        <taxon>Tunicata</taxon>
        <taxon>Ascidiacea</taxon>
        <taxon>Phlebobranchia</taxon>
        <taxon>Cionidae</taxon>
        <taxon>Ciona</taxon>
    </lineage>
</organism>
<dbReference type="EMBL" id="EAAA01001096">
    <property type="status" value="NOT_ANNOTATED_CDS"/>
    <property type="molecule type" value="Genomic_DNA"/>
</dbReference>
<dbReference type="FunFam" id="3.90.830.10:FF:000001">
    <property type="entry name" value="syntaxin-binding protein 1 isoform X2"/>
    <property type="match status" value="1"/>
</dbReference>
<keyword evidence="3" id="KW-0653">Protein transport</keyword>
<dbReference type="Pfam" id="PF00995">
    <property type="entry name" value="Sec1"/>
    <property type="match status" value="1"/>
</dbReference>
<evidence type="ECO:0000313" key="4">
    <source>
        <dbReference type="Ensembl" id="ENSCINP00000004907.3"/>
    </source>
</evidence>
<dbReference type="InterPro" id="IPR043154">
    <property type="entry name" value="Sec-1-like_dom1"/>
</dbReference>
<dbReference type="Gene3D" id="3.90.830.10">
    <property type="entry name" value="Syntaxin Binding Protein 1, Chain A, domain 2"/>
    <property type="match status" value="1"/>
</dbReference>
<dbReference type="AlphaFoldDB" id="F6QID5"/>
<evidence type="ECO:0000313" key="5">
    <source>
        <dbReference type="Proteomes" id="UP000008144"/>
    </source>
</evidence>
<dbReference type="GO" id="GO:0099525">
    <property type="term" value="P:presynaptic dense core vesicle exocytosis"/>
    <property type="evidence" value="ECO:0000318"/>
    <property type="project" value="GO_Central"/>
</dbReference>
<keyword evidence="5" id="KW-1185">Reference proteome</keyword>
<sequence length="588" mass="67470">MALKALIGERIMNDVVRQVKTKSKWKILVLDRLSVRIISSCCKMKDIIDEGITLVEDLTKTRQPMPAFEVVYFVTPCKDSVEHIIDDFVDDRKYKHVHIFFTDSCSDPLFKMLCQSNVSKYIKSLKEVNIAFLPYESQVFTLDCPDSFEAIYSPGHTDKRDKCMERVAEQLSTLCAVLGEYPSIRYRQEGEKSLLLAQLLQSKLDGFKADKPDMGEGPDKSRSQLIILDRGFDPVSVLVHELTYQAMVQDLLPISNDVYKYENQQQPGQPEKQVLLDEDDDLWVSLRHEHIAVVSQKVTSHLKSFAKEKRMDSGEKTTMRDLSNMLKKMPQYQKELSKYSTHLHMAEDCMKQYTDRVDKLCKVEQDLVMGTDAKGNHIKEPMKSVVHILLDKDVQPFDKIRIILLYIVLKNGIPEENLKKLIHHAEISEADQASIRNFNHLGVTIVNNENRKKSGPKLERREHEATYQLSRWVPIIKDIMEMAIDDKLDQRLFPFLSGRGSGSGSTSVKSARYHWHKDKGPSDYKSGPRLIIFVIGGMSCSEMRTAYEVTKRLRDKGDKWEVLIGSTLVAKPVSFLEDVSRLTKTISF</sequence>
<dbReference type="GO" id="GO:0006886">
    <property type="term" value="P:intracellular protein transport"/>
    <property type="evidence" value="ECO:0000318"/>
    <property type="project" value="GO_Central"/>
</dbReference>
<reference evidence="4" key="4">
    <citation type="submission" date="2025-09" db="UniProtKB">
        <authorList>
            <consortium name="Ensembl"/>
        </authorList>
    </citation>
    <scope>IDENTIFICATION</scope>
</reference>
<dbReference type="InterPro" id="IPR001619">
    <property type="entry name" value="Sec1-like"/>
</dbReference>
<dbReference type="GO" id="GO:0019905">
    <property type="term" value="F:syntaxin binding"/>
    <property type="evidence" value="ECO:0000318"/>
    <property type="project" value="GO_Central"/>
</dbReference>
<dbReference type="Gene3D" id="3.40.50.1910">
    <property type="match status" value="1"/>
</dbReference>
<reference evidence="4" key="3">
    <citation type="submission" date="2025-08" db="UniProtKB">
        <authorList>
            <consortium name="Ensembl"/>
        </authorList>
    </citation>
    <scope>IDENTIFICATION</scope>
</reference>
<dbReference type="InterPro" id="IPR036045">
    <property type="entry name" value="Sec1-like_sf"/>
</dbReference>
<evidence type="ECO:0000256" key="2">
    <source>
        <dbReference type="ARBA" id="ARBA00022448"/>
    </source>
</evidence>
<dbReference type="PANTHER" id="PTHR11679">
    <property type="entry name" value="VESICLE PROTEIN SORTING-ASSOCIATED"/>
    <property type="match status" value="1"/>
</dbReference>
<dbReference type="Ensembl" id="ENSCINT00000004907.3">
    <property type="protein sequence ID" value="ENSCINP00000004907.3"/>
    <property type="gene ID" value="ENSCING00000002400.3"/>
</dbReference>
<dbReference type="SUPFAM" id="SSF56815">
    <property type="entry name" value="Sec1/munc18-like (SM) proteins"/>
    <property type="match status" value="1"/>
</dbReference>
<dbReference type="InParanoid" id="F6QID5"/>
<evidence type="ECO:0000256" key="3">
    <source>
        <dbReference type="ARBA" id="ARBA00022927"/>
    </source>
</evidence>
<protein>
    <submittedName>
        <fullName evidence="4">Uncharacterized protein</fullName>
    </submittedName>
</protein>
<accession>F6QID5</accession>
<dbReference type="InterPro" id="IPR027482">
    <property type="entry name" value="Sec1-like_dom2"/>
</dbReference>
<dbReference type="GO" id="GO:0098793">
    <property type="term" value="C:presynapse"/>
    <property type="evidence" value="ECO:0007669"/>
    <property type="project" value="GOC"/>
</dbReference>
<dbReference type="Proteomes" id="UP000008144">
    <property type="component" value="Chromosome 13"/>
</dbReference>
<dbReference type="Gene3D" id="3.40.50.2060">
    <property type="match status" value="1"/>
</dbReference>
<evidence type="ECO:0000256" key="1">
    <source>
        <dbReference type="ARBA" id="ARBA00009884"/>
    </source>
</evidence>
<dbReference type="GeneTree" id="ENSGT00940000155127"/>
<comment type="similarity">
    <text evidence="1">Belongs to the STXBP/unc-18/SEC1 family.</text>
</comment>